<evidence type="ECO:0000256" key="5">
    <source>
        <dbReference type="ARBA" id="ARBA00022833"/>
    </source>
</evidence>
<keyword evidence="5" id="KW-0862">Zinc</keyword>
<dbReference type="AlphaFoldDB" id="A0A1I6CNE2"/>
<dbReference type="STRING" id="871652.SAMN04515673_10178"/>
<keyword evidence="3" id="KW-0479">Metal-binding</keyword>
<evidence type="ECO:0000313" key="10">
    <source>
        <dbReference type="Proteomes" id="UP000199302"/>
    </source>
</evidence>
<feature type="domain" description="Peptidase M48" evidence="8">
    <location>
        <begin position="35"/>
        <end position="224"/>
    </location>
</feature>
<protein>
    <submittedName>
        <fullName evidence="9">Putative Zn-dependent protease, contains TPR repeats</fullName>
    </submittedName>
</protein>
<dbReference type="Proteomes" id="UP000199302">
    <property type="component" value="Unassembled WGS sequence"/>
</dbReference>
<evidence type="ECO:0000256" key="7">
    <source>
        <dbReference type="SAM" id="SignalP"/>
    </source>
</evidence>
<dbReference type="PANTHER" id="PTHR22726">
    <property type="entry name" value="METALLOENDOPEPTIDASE OMA1"/>
    <property type="match status" value="1"/>
</dbReference>
<name>A0A1I6CNE2_9RHOB</name>
<dbReference type="OrthoDB" id="9814887at2"/>
<keyword evidence="2 9" id="KW-0645">Protease</keyword>
<feature type="signal peptide" evidence="7">
    <location>
        <begin position="1"/>
        <end position="28"/>
    </location>
</feature>
<reference evidence="9 10" key="1">
    <citation type="submission" date="2016-10" db="EMBL/GenBank/DDBJ databases">
        <authorList>
            <person name="de Groot N.N."/>
        </authorList>
    </citation>
    <scope>NUCLEOTIDE SEQUENCE [LARGE SCALE GENOMIC DNA]</scope>
    <source>
        <strain evidence="10">KMM 9023,NRIC 0796,JCM 17311,KCTC 23692</strain>
    </source>
</reference>
<dbReference type="GO" id="GO:0016020">
    <property type="term" value="C:membrane"/>
    <property type="evidence" value="ECO:0007669"/>
    <property type="project" value="TreeGrafter"/>
</dbReference>
<dbReference type="Pfam" id="PF01435">
    <property type="entry name" value="Peptidase_M48"/>
    <property type="match status" value="1"/>
</dbReference>
<dbReference type="Gene3D" id="1.25.40.10">
    <property type="entry name" value="Tetratricopeptide repeat domain"/>
    <property type="match status" value="1"/>
</dbReference>
<evidence type="ECO:0000256" key="3">
    <source>
        <dbReference type="ARBA" id="ARBA00022723"/>
    </source>
</evidence>
<dbReference type="Gene3D" id="3.30.2010.10">
    <property type="entry name" value="Metalloproteases ('zincins'), catalytic domain"/>
    <property type="match status" value="1"/>
</dbReference>
<dbReference type="RefSeq" id="WP_092075491.1">
    <property type="nucleotide sequence ID" value="NZ_FOYI01000001.1"/>
</dbReference>
<dbReference type="GO" id="GO:0051603">
    <property type="term" value="P:proteolysis involved in protein catabolic process"/>
    <property type="evidence" value="ECO:0007669"/>
    <property type="project" value="TreeGrafter"/>
</dbReference>
<dbReference type="GO" id="GO:0046872">
    <property type="term" value="F:metal ion binding"/>
    <property type="evidence" value="ECO:0007669"/>
    <property type="project" value="UniProtKB-KW"/>
</dbReference>
<evidence type="ECO:0000313" key="9">
    <source>
        <dbReference type="EMBL" id="SFQ94688.1"/>
    </source>
</evidence>
<dbReference type="Pfam" id="PF13432">
    <property type="entry name" value="TPR_16"/>
    <property type="match status" value="1"/>
</dbReference>
<accession>A0A1I6CNE2</accession>
<dbReference type="CDD" id="cd07324">
    <property type="entry name" value="M48C_Oma1-like"/>
    <property type="match status" value="1"/>
</dbReference>
<dbReference type="EMBL" id="FOYI01000001">
    <property type="protein sequence ID" value="SFQ94688.1"/>
    <property type="molecule type" value="Genomic_DNA"/>
</dbReference>
<keyword evidence="10" id="KW-1185">Reference proteome</keyword>
<keyword evidence="4" id="KW-0378">Hydrolase</keyword>
<dbReference type="PANTHER" id="PTHR22726:SF1">
    <property type="entry name" value="METALLOENDOPEPTIDASE OMA1, MITOCHONDRIAL"/>
    <property type="match status" value="1"/>
</dbReference>
<evidence type="ECO:0000259" key="8">
    <source>
        <dbReference type="Pfam" id="PF01435"/>
    </source>
</evidence>
<dbReference type="InterPro" id="IPR011990">
    <property type="entry name" value="TPR-like_helical_dom_sf"/>
</dbReference>
<evidence type="ECO:0000256" key="4">
    <source>
        <dbReference type="ARBA" id="ARBA00022801"/>
    </source>
</evidence>
<keyword evidence="7" id="KW-0732">Signal</keyword>
<keyword evidence="6" id="KW-0482">Metalloprotease</keyword>
<dbReference type="InterPro" id="IPR051156">
    <property type="entry name" value="Mito/Outer_Membr_Metalloprot"/>
</dbReference>
<evidence type="ECO:0000256" key="6">
    <source>
        <dbReference type="ARBA" id="ARBA00023049"/>
    </source>
</evidence>
<comment type="cofactor">
    <cofactor evidence="1">
        <name>Zn(2+)</name>
        <dbReference type="ChEBI" id="CHEBI:29105"/>
    </cofactor>
</comment>
<evidence type="ECO:0000256" key="2">
    <source>
        <dbReference type="ARBA" id="ARBA00022670"/>
    </source>
</evidence>
<proteinExistence type="predicted"/>
<feature type="chain" id="PRO_5011774007" evidence="7">
    <location>
        <begin position="29"/>
        <end position="443"/>
    </location>
</feature>
<organism evidence="9 10">
    <name type="scientific">Poseidonocella sedimentorum</name>
    <dbReference type="NCBI Taxonomy" id="871652"/>
    <lineage>
        <taxon>Bacteria</taxon>
        <taxon>Pseudomonadati</taxon>
        <taxon>Pseudomonadota</taxon>
        <taxon>Alphaproteobacteria</taxon>
        <taxon>Rhodobacterales</taxon>
        <taxon>Roseobacteraceae</taxon>
        <taxon>Poseidonocella</taxon>
    </lineage>
</organism>
<dbReference type="InterPro" id="IPR001915">
    <property type="entry name" value="Peptidase_M48"/>
</dbReference>
<dbReference type="GO" id="GO:0004222">
    <property type="term" value="F:metalloendopeptidase activity"/>
    <property type="evidence" value="ECO:0007669"/>
    <property type="project" value="InterPro"/>
</dbReference>
<sequence>MPALPAPRAALLALALLLLTLTALPARAGLIRDPDIEHSLARLAAPILTAAGLSPARVRILVINDSKLNAFVADSAHIFIHSGLILKAESADQLQAVIAHEAAHIANSHIARRMANARNARNVSLLGLMLSAAAAVAGEGQLAGGLAAGTASSAQRVFFAHTRAEEAAADQSGARYLAAAGVDPHAAVEILDIFRGQEALSVSRQDPYNRTHPLTNDRYRAMQAYAAGYKPKTGGDPTAAYWFARAQGKLSAFIRAPDWTLRRLDASATPDIKLMREAIAYHRKPDAARATKTIAAAVAQRPDDAFLRELQGQILLESRRPAEAVAAYARAVDMRPSDPLILGAYGRALLALDNADGNVRALRVLEKARARDAASPSILRDLGQAYARAGRPAMASLAVAERYALLGRFDDAAIHARRAAGQLPNGSPARIRADDILRAAGKS</sequence>
<evidence type="ECO:0000256" key="1">
    <source>
        <dbReference type="ARBA" id="ARBA00001947"/>
    </source>
</evidence>
<dbReference type="SUPFAM" id="SSF48452">
    <property type="entry name" value="TPR-like"/>
    <property type="match status" value="1"/>
</dbReference>
<gene>
    <name evidence="9" type="ORF">SAMN04515673_10178</name>
</gene>